<accession>A0A1T4RBY5</accession>
<protein>
    <submittedName>
        <fullName evidence="1">Uncharacterized protein</fullName>
    </submittedName>
</protein>
<dbReference type="STRING" id="64969.SAMN02745127_02290"/>
<gene>
    <name evidence="1" type="ORF">BTE48_10495</name>
</gene>
<dbReference type="AlphaFoldDB" id="A0A1T4RBY5"/>
<dbReference type="RefSeq" id="WP_078745854.1">
    <property type="nucleotide sequence ID" value="NZ_FUXG01000015.1"/>
</dbReference>
<dbReference type="Proteomes" id="UP000191418">
    <property type="component" value="Unassembled WGS sequence"/>
</dbReference>
<comment type="caution">
    <text evidence="1">The sequence shown here is derived from an EMBL/GenBank/DDBJ whole genome shotgun (WGS) entry which is preliminary data.</text>
</comment>
<evidence type="ECO:0000313" key="1">
    <source>
        <dbReference type="EMBL" id="OPX55177.1"/>
    </source>
</evidence>
<name>A0A1T4RBY5_9GAMM</name>
<keyword evidence="2" id="KW-1185">Reference proteome</keyword>
<reference evidence="1 2" key="1">
    <citation type="submission" date="2017-01" db="EMBL/GenBank/DDBJ databases">
        <title>Genome Sequencing of a Marine Spirillum, Oceanospirillum multiglobuliferum ATCC 33336, from Japan.</title>
        <authorList>
            <person name="Carney J.G."/>
            <person name="Trachtenberg A.M."/>
            <person name="Rheaume B.A."/>
            <person name="Linnane J.D."/>
            <person name="Pitts N.L."/>
            <person name="Mykles D.L."/>
            <person name="Maclea K.S."/>
        </authorList>
    </citation>
    <scope>NUCLEOTIDE SEQUENCE [LARGE SCALE GENOMIC DNA]</scope>
    <source>
        <strain evidence="1 2">ATCC 33336</strain>
    </source>
</reference>
<dbReference type="OrthoDB" id="5703363at2"/>
<sequence length="171" mass="20063">MKLPDFAEFEPILALRREMGATRLGHFELFDPHKHLTGEERTKLEQHGVLTQLHSLRLLQDHTLAIKNGRVVVFKLAHEQGKKQHFHVANCSVLQQCRDDKLIATTSLHSPFPVLDYHKRRSLSVCPECLTLLGYRGFSLVRNRRIRYSEQLLKQFQLTDFFKLYTLYPVR</sequence>
<proteinExistence type="predicted"/>
<evidence type="ECO:0000313" key="2">
    <source>
        <dbReference type="Proteomes" id="UP000191418"/>
    </source>
</evidence>
<organism evidence="1 2">
    <name type="scientific">Oceanospirillum multiglobuliferum</name>
    <dbReference type="NCBI Taxonomy" id="64969"/>
    <lineage>
        <taxon>Bacteria</taxon>
        <taxon>Pseudomonadati</taxon>
        <taxon>Pseudomonadota</taxon>
        <taxon>Gammaproteobacteria</taxon>
        <taxon>Oceanospirillales</taxon>
        <taxon>Oceanospirillaceae</taxon>
        <taxon>Oceanospirillum</taxon>
    </lineage>
</organism>
<dbReference type="EMBL" id="MTSM01000012">
    <property type="protein sequence ID" value="OPX55177.1"/>
    <property type="molecule type" value="Genomic_DNA"/>
</dbReference>